<gene>
    <name evidence="2" type="ORF">EYF80_029306</name>
</gene>
<keyword evidence="3" id="KW-1185">Reference proteome</keyword>
<comment type="caution">
    <text evidence="2">The sequence shown here is derived from an EMBL/GenBank/DDBJ whole genome shotgun (WGS) entry which is preliminary data.</text>
</comment>
<evidence type="ECO:0000313" key="2">
    <source>
        <dbReference type="EMBL" id="TNN60455.1"/>
    </source>
</evidence>
<feature type="region of interest" description="Disordered" evidence="1">
    <location>
        <begin position="1"/>
        <end position="71"/>
    </location>
</feature>
<protein>
    <submittedName>
        <fullName evidence="2">Uncharacterized protein</fullName>
    </submittedName>
</protein>
<dbReference type="EMBL" id="SRLO01000333">
    <property type="protein sequence ID" value="TNN60455.1"/>
    <property type="molecule type" value="Genomic_DNA"/>
</dbReference>
<sequence>MQSARWRARASRSSRVVCMEPASDREGETFCEFKQSHTSTSSTPHHHAPRWRPAELEQRGGGEQQEGPVDGLAALQTRQRQLVEAVARLVSHSRLRTTSRLTSGTSRVSFFSQSWRWSLSARLDFTVEEQ</sequence>
<accession>A0A4Z2H595</accession>
<reference evidence="2 3" key="1">
    <citation type="submission" date="2019-03" db="EMBL/GenBank/DDBJ databases">
        <title>First draft genome of Liparis tanakae, snailfish: a comprehensive survey of snailfish specific genes.</title>
        <authorList>
            <person name="Kim W."/>
            <person name="Song I."/>
            <person name="Jeong J.-H."/>
            <person name="Kim D."/>
            <person name="Kim S."/>
            <person name="Ryu S."/>
            <person name="Song J.Y."/>
            <person name="Lee S.K."/>
        </authorList>
    </citation>
    <scope>NUCLEOTIDE SEQUENCE [LARGE SCALE GENOMIC DNA]</scope>
    <source>
        <tissue evidence="2">Muscle</tissue>
    </source>
</reference>
<dbReference type="Proteomes" id="UP000314294">
    <property type="component" value="Unassembled WGS sequence"/>
</dbReference>
<proteinExistence type="predicted"/>
<evidence type="ECO:0000313" key="3">
    <source>
        <dbReference type="Proteomes" id="UP000314294"/>
    </source>
</evidence>
<dbReference type="AlphaFoldDB" id="A0A4Z2H595"/>
<organism evidence="2 3">
    <name type="scientific">Liparis tanakae</name>
    <name type="common">Tanaka's snailfish</name>
    <dbReference type="NCBI Taxonomy" id="230148"/>
    <lineage>
        <taxon>Eukaryota</taxon>
        <taxon>Metazoa</taxon>
        <taxon>Chordata</taxon>
        <taxon>Craniata</taxon>
        <taxon>Vertebrata</taxon>
        <taxon>Euteleostomi</taxon>
        <taxon>Actinopterygii</taxon>
        <taxon>Neopterygii</taxon>
        <taxon>Teleostei</taxon>
        <taxon>Neoteleostei</taxon>
        <taxon>Acanthomorphata</taxon>
        <taxon>Eupercaria</taxon>
        <taxon>Perciformes</taxon>
        <taxon>Cottioidei</taxon>
        <taxon>Cottales</taxon>
        <taxon>Liparidae</taxon>
        <taxon>Liparis</taxon>
    </lineage>
</organism>
<feature type="compositionally biased region" description="Basic residues" evidence="1">
    <location>
        <begin position="1"/>
        <end position="12"/>
    </location>
</feature>
<evidence type="ECO:0000256" key="1">
    <source>
        <dbReference type="SAM" id="MobiDB-lite"/>
    </source>
</evidence>
<name>A0A4Z2H595_9TELE</name>